<dbReference type="GO" id="GO:0008757">
    <property type="term" value="F:S-adenosylmethionine-dependent methyltransferase activity"/>
    <property type="evidence" value="ECO:0007669"/>
    <property type="project" value="InterPro"/>
</dbReference>
<evidence type="ECO:0000259" key="3">
    <source>
        <dbReference type="Pfam" id="PF08241"/>
    </source>
</evidence>
<evidence type="ECO:0000256" key="1">
    <source>
        <dbReference type="ARBA" id="ARBA00011738"/>
    </source>
</evidence>
<dbReference type="PhylomeDB" id="A0A068V0R5"/>
<organism evidence="4 5">
    <name type="scientific">Coffea canephora</name>
    <name type="common">Robusta coffee</name>
    <dbReference type="NCBI Taxonomy" id="49390"/>
    <lineage>
        <taxon>Eukaryota</taxon>
        <taxon>Viridiplantae</taxon>
        <taxon>Streptophyta</taxon>
        <taxon>Embryophyta</taxon>
        <taxon>Tracheophyta</taxon>
        <taxon>Spermatophyta</taxon>
        <taxon>Magnoliopsida</taxon>
        <taxon>eudicotyledons</taxon>
        <taxon>Gunneridae</taxon>
        <taxon>Pentapetalae</taxon>
        <taxon>asterids</taxon>
        <taxon>lamiids</taxon>
        <taxon>Gentianales</taxon>
        <taxon>Rubiaceae</taxon>
        <taxon>Ixoroideae</taxon>
        <taxon>Gardenieae complex</taxon>
        <taxon>Bertiereae - Coffeeae clade</taxon>
        <taxon>Coffeeae</taxon>
        <taxon>Coffea</taxon>
    </lineage>
</organism>
<dbReference type="Gramene" id="CDP14226">
    <property type="protein sequence ID" value="CDP14226"/>
    <property type="gene ID" value="GSCOC_T00040498001"/>
</dbReference>
<dbReference type="AlphaFoldDB" id="A0A068V0R5"/>
<dbReference type="PANTHER" id="PTHR43591">
    <property type="entry name" value="METHYLTRANSFERASE"/>
    <property type="match status" value="1"/>
</dbReference>
<evidence type="ECO:0000313" key="5">
    <source>
        <dbReference type="Proteomes" id="UP000295252"/>
    </source>
</evidence>
<dbReference type="EMBL" id="HG739164">
    <property type="protein sequence ID" value="CDP14226.1"/>
    <property type="molecule type" value="Genomic_DNA"/>
</dbReference>
<dbReference type="InterPro" id="IPR013216">
    <property type="entry name" value="Methyltransf_11"/>
</dbReference>
<name>A0A068V0R5_COFCA</name>
<reference evidence="5" key="1">
    <citation type="journal article" date="2014" name="Science">
        <title>The coffee genome provides insight into the convergent evolution of caffeine biosynthesis.</title>
        <authorList>
            <person name="Denoeud F."/>
            <person name="Carretero-Paulet L."/>
            <person name="Dereeper A."/>
            <person name="Droc G."/>
            <person name="Guyot R."/>
            <person name="Pietrella M."/>
            <person name="Zheng C."/>
            <person name="Alberti A."/>
            <person name="Anthony F."/>
            <person name="Aprea G."/>
            <person name="Aury J.M."/>
            <person name="Bento P."/>
            <person name="Bernard M."/>
            <person name="Bocs S."/>
            <person name="Campa C."/>
            <person name="Cenci A."/>
            <person name="Combes M.C."/>
            <person name="Crouzillat D."/>
            <person name="Da Silva C."/>
            <person name="Daddiego L."/>
            <person name="De Bellis F."/>
            <person name="Dussert S."/>
            <person name="Garsmeur O."/>
            <person name="Gayraud T."/>
            <person name="Guignon V."/>
            <person name="Jahn K."/>
            <person name="Jamilloux V."/>
            <person name="Joet T."/>
            <person name="Labadie K."/>
            <person name="Lan T."/>
            <person name="Leclercq J."/>
            <person name="Lepelley M."/>
            <person name="Leroy T."/>
            <person name="Li L.T."/>
            <person name="Librado P."/>
            <person name="Lopez L."/>
            <person name="Munoz A."/>
            <person name="Noel B."/>
            <person name="Pallavicini A."/>
            <person name="Perrotta G."/>
            <person name="Poncet V."/>
            <person name="Pot D."/>
            <person name="Priyono X."/>
            <person name="Rigoreau M."/>
            <person name="Rouard M."/>
            <person name="Rozas J."/>
            <person name="Tranchant-Dubreuil C."/>
            <person name="VanBuren R."/>
            <person name="Zhang Q."/>
            <person name="Andrade A.C."/>
            <person name="Argout X."/>
            <person name="Bertrand B."/>
            <person name="de Kochko A."/>
            <person name="Graziosi G."/>
            <person name="Henry R.J."/>
            <person name="Jayarama X."/>
            <person name="Ming R."/>
            <person name="Nagai C."/>
            <person name="Rounsley S."/>
            <person name="Sankoff D."/>
            <person name="Giuliano G."/>
            <person name="Albert V.A."/>
            <person name="Wincker P."/>
            <person name="Lashermes P."/>
        </authorList>
    </citation>
    <scope>NUCLEOTIDE SEQUENCE [LARGE SCALE GENOMIC DNA]</scope>
    <source>
        <strain evidence="5">cv. DH200-94</strain>
    </source>
</reference>
<accession>A0A068V0R5</accession>
<dbReference type="Proteomes" id="UP000295252">
    <property type="component" value="Chromosome VIII"/>
</dbReference>
<keyword evidence="5" id="KW-1185">Reference proteome</keyword>
<comment type="subunit">
    <text evidence="1">Homodimer.</text>
</comment>
<dbReference type="Gene3D" id="3.40.50.150">
    <property type="entry name" value="Vaccinia Virus protein VP39"/>
    <property type="match status" value="1"/>
</dbReference>
<proteinExistence type="predicted"/>
<dbReference type="InterPro" id="IPR029063">
    <property type="entry name" value="SAM-dependent_MTases_sf"/>
</dbReference>
<protein>
    <recommendedName>
        <fullName evidence="3">Methyltransferase type 11 domain-containing protein</fullName>
    </recommendedName>
</protein>
<dbReference type="GO" id="GO:0009820">
    <property type="term" value="P:alkaloid metabolic process"/>
    <property type="evidence" value="ECO:0007669"/>
    <property type="project" value="UniProtKB-KW"/>
</dbReference>
<dbReference type="Pfam" id="PF08241">
    <property type="entry name" value="Methyltransf_11"/>
    <property type="match status" value="1"/>
</dbReference>
<sequence>MTRDFLSNSSKSHHNASKRSKKEEDQVSFEVADALNQPFADGSFDLICCIECENHISDKTKFVLELSRVAAPGATIIILTWCHRDLSPLEQDLHPDEKKLLTHVLRRNPLKWISTADYINLFKSCSFQEIKYADWSPHVAPFYAEMRKITLSWKGIMSYVRHAGWRQMDIKFLMMPSMFDRFKNGLLKYCILTCQKPQ</sequence>
<feature type="compositionally biased region" description="Basic residues" evidence="2">
    <location>
        <begin position="11"/>
        <end position="20"/>
    </location>
</feature>
<feature type="region of interest" description="Disordered" evidence="2">
    <location>
        <begin position="1"/>
        <end position="24"/>
    </location>
</feature>
<dbReference type="STRING" id="49390.A0A068V0R5"/>
<feature type="domain" description="Methyltransferase type 11" evidence="3">
    <location>
        <begin position="11"/>
        <end position="78"/>
    </location>
</feature>
<evidence type="ECO:0000256" key="2">
    <source>
        <dbReference type="SAM" id="MobiDB-lite"/>
    </source>
</evidence>
<dbReference type="SUPFAM" id="SSF53335">
    <property type="entry name" value="S-adenosyl-L-methionine-dependent methyltransferases"/>
    <property type="match status" value="1"/>
</dbReference>
<gene>
    <name evidence="4" type="ORF">GSCOC_T00040498001</name>
</gene>
<dbReference type="GO" id="GO:0005737">
    <property type="term" value="C:cytoplasm"/>
    <property type="evidence" value="ECO:0007669"/>
    <property type="project" value="UniProtKB-ARBA"/>
</dbReference>
<dbReference type="PANTHER" id="PTHR43591:SF81">
    <property type="entry name" value="MAGNESIUM PROTOPORPHYRIN IX METHYLTRANSFERASE, CHLOROPLASTIC-RELATED"/>
    <property type="match status" value="1"/>
</dbReference>
<evidence type="ECO:0000313" key="4">
    <source>
        <dbReference type="EMBL" id="CDP14226.1"/>
    </source>
</evidence>
<dbReference type="InParanoid" id="A0A068V0R5"/>